<evidence type="ECO:0000256" key="2">
    <source>
        <dbReference type="ARBA" id="ARBA00019403"/>
    </source>
</evidence>
<comment type="caution">
    <text evidence="11">The sequence shown here is derived from an EMBL/GenBank/DDBJ whole genome shotgun (WGS) entry which is preliminary data.</text>
</comment>
<evidence type="ECO:0000256" key="5">
    <source>
        <dbReference type="ARBA" id="ARBA00022763"/>
    </source>
</evidence>
<keyword evidence="6 11" id="KW-0378">Hydrolase</keyword>
<protein>
    <recommendedName>
        <fullName evidence="2">Type-4 uracil-DNA glycosylase</fullName>
    </recommendedName>
</protein>
<organism evidence="11 12">
    <name type="scientific">Anaeroselena agilis</name>
    <dbReference type="NCBI Taxonomy" id="3063788"/>
    <lineage>
        <taxon>Bacteria</taxon>
        <taxon>Bacillati</taxon>
        <taxon>Bacillota</taxon>
        <taxon>Negativicutes</taxon>
        <taxon>Acetonemataceae</taxon>
        <taxon>Anaeroselena</taxon>
    </lineage>
</organism>
<evidence type="ECO:0000256" key="8">
    <source>
        <dbReference type="ARBA" id="ARBA00023014"/>
    </source>
</evidence>
<keyword evidence="5" id="KW-0227">DNA damage</keyword>
<dbReference type="InterPro" id="IPR005273">
    <property type="entry name" value="Ura-DNA_glyco_family4"/>
</dbReference>
<dbReference type="Proteomes" id="UP001254848">
    <property type="component" value="Unassembled WGS sequence"/>
</dbReference>
<keyword evidence="4" id="KW-0479">Metal-binding</keyword>
<keyword evidence="12" id="KW-1185">Reference proteome</keyword>
<dbReference type="PANTHER" id="PTHR33693">
    <property type="entry name" value="TYPE-5 URACIL-DNA GLYCOSYLASE"/>
    <property type="match status" value="1"/>
</dbReference>
<dbReference type="InterPro" id="IPR051536">
    <property type="entry name" value="UDG_Type-4/5"/>
</dbReference>
<accession>A0ABU3P3B5</accession>
<dbReference type="EMBL" id="JAUOZS010000001">
    <property type="protein sequence ID" value="MDT8903523.1"/>
    <property type="molecule type" value="Genomic_DNA"/>
</dbReference>
<comment type="similarity">
    <text evidence="1">Belongs to the uracil-DNA glycosylase (UDG) superfamily. Type 4 (UDGa) family.</text>
</comment>
<dbReference type="CDD" id="cd10030">
    <property type="entry name" value="UDG-F4_TTUDGA_SPO1dp_like"/>
    <property type="match status" value="1"/>
</dbReference>
<name>A0ABU3P3B5_9FIRM</name>
<keyword evidence="11" id="KW-0326">Glycosidase</keyword>
<dbReference type="SMART" id="SM00986">
    <property type="entry name" value="UDG"/>
    <property type="match status" value="1"/>
</dbReference>
<dbReference type="InterPro" id="IPR036895">
    <property type="entry name" value="Uracil-DNA_glycosylase-like_sf"/>
</dbReference>
<evidence type="ECO:0000256" key="4">
    <source>
        <dbReference type="ARBA" id="ARBA00022723"/>
    </source>
</evidence>
<reference evidence="11 12" key="1">
    <citation type="submission" date="2023-07" db="EMBL/GenBank/DDBJ databases">
        <title>The novel representative of Negativicutes class, Anaeroselena agilis gen. nov. sp. nov.</title>
        <authorList>
            <person name="Prokofeva M.I."/>
            <person name="Elcheninov A.G."/>
            <person name="Klyukina A."/>
            <person name="Kublanov I.V."/>
            <person name="Frolov E.N."/>
            <person name="Podosokorskaya O.A."/>
        </authorList>
    </citation>
    <scope>NUCLEOTIDE SEQUENCE [LARGE SCALE GENOMIC DNA]</scope>
    <source>
        <strain evidence="11 12">4137-cl</strain>
    </source>
</reference>
<keyword evidence="9" id="KW-0234">DNA repair</keyword>
<keyword evidence="8" id="KW-0411">Iron-sulfur</keyword>
<keyword evidence="3" id="KW-0004">4Fe-4S</keyword>
<dbReference type="RefSeq" id="WP_413781978.1">
    <property type="nucleotide sequence ID" value="NZ_JAUOZS010000001.1"/>
</dbReference>
<dbReference type="SMART" id="SM00987">
    <property type="entry name" value="UreE_C"/>
    <property type="match status" value="1"/>
</dbReference>
<dbReference type="NCBIfam" id="TIGR00758">
    <property type="entry name" value="UDG_fam4"/>
    <property type="match status" value="1"/>
</dbReference>
<dbReference type="Pfam" id="PF03167">
    <property type="entry name" value="UDG"/>
    <property type="match status" value="1"/>
</dbReference>
<evidence type="ECO:0000313" key="11">
    <source>
        <dbReference type="EMBL" id="MDT8903523.1"/>
    </source>
</evidence>
<evidence type="ECO:0000256" key="7">
    <source>
        <dbReference type="ARBA" id="ARBA00023004"/>
    </source>
</evidence>
<dbReference type="PANTHER" id="PTHR33693:SF9">
    <property type="entry name" value="TYPE-4 URACIL-DNA GLYCOSYLASE"/>
    <property type="match status" value="1"/>
</dbReference>
<evidence type="ECO:0000256" key="1">
    <source>
        <dbReference type="ARBA" id="ARBA00006521"/>
    </source>
</evidence>
<evidence type="ECO:0000256" key="3">
    <source>
        <dbReference type="ARBA" id="ARBA00022485"/>
    </source>
</evidence>
<keyword evidence="7" id="KW-0408">Iron</keyword>
<evidence type="ECO:0000259" key="10">
    <source>
        <dbReference type="SMART" id="SM00986"/>
    </source>
</evidence>
<dbReference type="GO" id="GO:0004844">
    <property type="term" value="F:uracil DNA N-glycosylase activity"/>
    <property type="evidence" value="ECO:0007669"/>
    <property type="project" value="UniProtKB-EC"/>
</dbReference>
<dbReference type="InterPro" id="IPR005122">
    <property type="entry name" value="Uracil-DNA_glycosylase-like"/>
</dbReference>
<evidence type="ECO:0000313" key="12">
    <source>
        <dbReference type="Proteomes" id="UP001254848"/>
    </source>
</evidence>
<evidence type="ECO:0000256" key="6">
    <source>
        <dbReference type="ARBA" id="ARBA00022801"/>
    </source>
</evidence>
<dbReference type="Gene3D" id="3.40.470.10">
    <property type="entry name" value="Uracil-DNA glycosylase-like domain"/>
    <property type="match status" value="1"/>
</dbReference>
<sequence>MFTTFSNHTELEQALLACDRCPLRRDAIGPTSCNGTVEAPLAVVGEGPGGVEDEYGVPLVGPSGQLLDKALGSVGVTRDKIYTTNIIKCRPKGNRTPTVEEGRVCALNWLDEELGFVNPKVIVALGSVALKYLMGPDARITKDRGRWFDTKYGIPAIATYHPAYLLRLTGHDQVKAKWEVFYDLKAAVEKTRELAPGCELASPEKPDLLAMYEGRRQERRKGR</sequence>
<dbReference type="SUPFAM" id="SSF52141">
    <property type="entry name" value="Uracil-DNA glycosylase-like"/>
    <property type="match status" value="1"/>
</dbReference>
<gene>
    <name evidence="11" type="ORF">Q4T40_20030</name>
</gene>
<feature type="domain" description="Uracil-DNA glycosylase-like" evidence="10">
    <location>
        <begin position="32"/>
        <end position="185"/>
    </location>
</feature>
<proteinExistence type="inferred from homology"/>
<evidence type="ECO:0000256" key="9">
    <source>
        <dbReference type="ARBA" id="ARBA00023204"/>
    </source>
</evidence>